<dbReference type="AlphaFoldDB" id="A0A7X6RS83"/>
<keyword evidence="4 5" id="KW-0472">Membrane</keyword>
<feature type="domain" description="DUF202" evidence="6">
    <location>
        <begin position="8"/>
        <end position="79"/>
    </location>
</feature>
<keyword evidence="3 5" id="KW-1133">Transmembrane helix</keyword>
<evidence type="ECO:0000256" key="4">
    <source>
        <dbReference type="ARBA" id="ARBA00023136"/>
    </source>
</evidence>
<feature type="transmembrane region" description="Helical" evidence="5">
    <location>
        <begin position="20"/>
        <end position="39"/>
    </location>
</feature>
<dbReference type="GO" id="GO:0012505">
    <property type="term" value="C:endomembrane system"/>
    <property type="evidence" value="ECO:0007669"/>
    <property type="project" value="UniProtKB-SubCell"/>
</dbReference>
<keyword evidence="8" id="KW-1185">Reference proteome</keyword>
<evidence type="ECO:0000256" key="2">
    <source>
        <dbReference type="ARBA" id="ARBA00022692"/>
    </source>
</evidence>
<protein>
    <submittedName>
        <fullName evidence="7">DUF202 domain-containing protein</fullName>
    </submittedName>
</protein>
<comment type="caution">
    <text evidence="7">The sequence shown here is derived from an EMBL/GenBank/DDBJ whole genome shotgun (WGS) entry which is preliminary data.</text>
</comment>
<dbReference type="InterPro" id="IPR003807">
    <property type="entry name" value="DUF202"/>
</dbReference>
<keyword evidence="2 5" id="KW-0812">Transmembrane</keyword>
<dbReference type="Proteomes" id="UP000553209">
    <property type="component" value="Unassembled WGS sequence"/>
</dbReference>
<comment type="subcellular location">
    <subcellularLocation>
        <location evidence="1">Endomembrane system</location>
        <topology evidence="1">Multi-pass membrane protein</topology>
    </subcellularLocation>
</comment>
<evidence type="ECO:0000256" key="3">
    <source>
        <dbReference type="ARBA" id="ARBA00022989"/>
    </source>
</evidence>
<evidence type="ECO:0000313" key="8">
    <source>
        <dbReference type="Proteomes" id="UP000553209"/>
    </source>
</evidence>
<proteinExistence type="predicted"/>
<accession>A0A7X6RS83</accession>
<reference evidence="7 8" key="1">
    <citation type="submission" date="2020-04" db="EMBL/GenBank/DDBJ databases">
        <title>MicrobeNet Type strains.</title>
        <authorList>
            <person name="Nicholson A.C."/>
        </authorList>
    </citation>
    <scope>NUCLEOTIDE SEQUENCE [LARGE SCALE GENOMIC DNA]</scope>
    <source>
        <strain evidence="7 8">ATCC 23612</strain>
    </source>
</reference>
<evidence type="ECO:0000256" key="1">
    <source>
        <dbReference type="ARBA" id="ARBA00004127"/>
    </source>
</evidence>
<sequence length="123" mass="12778">MTAPVERDPGMQPERTLMAWHRTIALLVVVGLLFLRGSLAPGDHAFPEAPVGVRVAATAGLLLLAAVLAVHVWLRWRASGHGARSPGTGRPPPSVAGPWAMVLLCAGVLALSCVLALTVLLAP</sequence>
<organism evidence="7 8">
    <name type="scientific">Nocardiopsis alborubida</name>
    <dbReference type="NCBI Taxonomy" id="146802"/>
    <lineage>
        <taxon>Bacteria</taxon>
        <taxon>Bacillati</taxon>
        <taxon>Actinomycetota</taxon>
        <taxon>Actinomycetes</taxon>
        <taxon>Streptosporangiales</taxon>
        <taxon>Nocardiopsidaceae</taxon>
        <taxon>Nocardiopsis</taxon>
    </lineage>
</organism>
<feature type="transmembrane region" description="Helical" evidence="5">
    <location>
        <begin position="51"/>
        <end position="76"/>
    </location>
</feature>
<evidence type="ECO:0000256" key="5">
    <source>
        <dbReference type="SAM" id="Phobius"/>
    </source>
</evidence>
<dbReference type="RefSeq" id="WP_061081508.1">
    <property type="nucleotide sequence ID" value="NZ_JAAXPG010000026.1"/>
</dbReference>
<name>A0A7X6RS83_9ACTN</name>
<dbReference type="EMBL" id="JAAXPG010000026">
    <property type="protein sequence ID" value="NKZ00660.1"/>
    <property type="molecule type" value="Genomic_DNA"/>
</dbReference>
<evidence type="ECO:0000259" key="6">
    <source>
        <dbReference type="Pfam" id="PF02656"/>
    </source>
</evidence>
<feature type="transmembrane region" description="Helical" evidence="5">
    <location>
        <begin position="96"/>
        <end position="122"/>
    </location>
</feature>
<dbReference type="Pfam" id="PF02656">
    <property type="entry name" value="DUF202"/>
    <property type="match status" value="1"/>
</dbReference>
<evidence type="ECO:0000313" key="7">
    <source>
        <dbReference type="EMBL" id="NKZ00660.1"/>
    </source>
</evidence>
<gene>
    <name evidence="7" type="ORF">HGB44_23770</name>
</gene>